<dbReference type="InterPro" id="IPR011990">
    <property type="entry name" value="TPR-like_helical_dom_sf"/>
</dbReference>
<feature type="signal peptide" evidence="1">
    <location>
        <begin position="1"/>
        <end position="19"/>
    </location>
</feature>
<proteinExistence type="predicted"/>
<dbReference type="eggNOG" id="COG0790">
    <property type="taxonomic scope" value="Bacteria"/>
</dbReference>
<organism evidence="2 3">
    <name type="scientific">Acinetobacter vivianii</name>
    <dbReference type="NCBI Taxonomy" id="1776742"/>
    <lineage>
        <taxon>Bacteria</taxon>
        <taxon>Pseudomonadati</taxon>
        <taxon>Pseudomonadota</taxon>
        <taxon>Gammaproteobacteria</taxon>
        <taxon>Moraxellales</taxon>
        <taxon>Moraxellaceae</taxon>
        <taxon>Acinetobacter</taxon>
    </lineage>
</organism>
<dbReference type="PANTHER" id="PTHR43628:SF1">
    <property type="entry name" value="CHITIN SYNTHASE REGULATORY FACTOR 2-RELATED"/>
    <property type="match status" value="1"/>
</dbReference>
<keyword evidence="1" id="KW-0732">Signal</keyword>
<evidence type="ECO:0008006" key="4">
    <source>
        <dbReference type="Google" id="ProtNLM"/>
    </source>
</evidence>
<dbReference type="InterPro" id="IPR006597">
    <property type="entry name" value="Sel1-like"/>
</dbReference>
<dbReference type="SUPFAM" id="SSF81901">
    <property type="entry name" value="HCP-like"/>
    <property type="match status" value="1"/>
</dbReference>
<comment type="caution">
    <text evidence="2">The sequence shown here is derived from an EMBL/GenBank/DDBJ whole genome shotgun (WGS) entry which is preliminary data.</text>
</comment>
<dbReference type="RefSeq" id="WP_004772844.1">
    <property type="nucleotide sequence ID" value="NZ_KB849357.1"/>
</dbReference>
<dbReference type="HOGENOM" id="CLU_000288_36_12_6"/>
<dbReference type="PATRIC" id="fig|1217712.3.peg.2936"/>
<accession>N8UWH1</accession>
<dbReference type="Gene3D" id="1.25.40.10">
    <property type="entry name" value="Tetratricopeptide repeat domain"/>
    <property type="match status" value="1"/>
</dbReference>
<name>N8UWH1_9GAMM</name>
<dbReference type="Pfam" id="PF08238">
    <property type="entry name" value="Sel1"/>
    <property type="match status" value="3"/>
</dbReference>
<dbReference type="AlphaFoldDB" id="N8UWH1"/>
<dbReference type="EMBL" id="APPC01000018">
    <property type="protein sequence ID" value="ENU91946.1"/>
    <property type="molecule type" value="Genomic_DNA"/>
</dbReference>
<dbReference type="SMART" id="SM00671">
    <property type="entry name" value="SEL1"/>
    <property type="match status" value="3"/>
</dbReference>
<gene>
    <name evidence="2" type="ORF">F971_03039</name>
</gene>
<evidence type="ECO:0000256" key="1">
    <source>
        <dbReference type="SAM" id="SignalP"/>
    </source>
</evidence>
<protein>
    <recommendedName>
        <fullName evidence="4">Sel1 repeat family protein</fullName>
    </recommendedName>
</protein>
<evidence type="ECO:0000313" key="2">
    <source>
        <dbReference type="EMBL" id="ENU91946.1"/>
    </source>
</evidence>
<reference evidence="2 3" key="1">
    <citation type="submission" date="2013-02" db="EMBL/GenBank/DDBJ databases">
        <title>The Genome Sequence of Acinetobacter sp. NIPH 758.</title>
        <authorList>
            <consortium name="The Broad Institute Genome Sequencing Platform"/>
            <consortium name="The Broad Institute Genome Sequencing Center for Infectious Disease"/>
            <person name="Cerqueira G."/>
            <person name="Feldgarden M."/>
            <person name="Courvalin P."/>
            <person name="Perichon B."/>
            <person name="Grillot-Courvalin C."/>
            <person name="Clermont D."/>
            <person name="Rocha E."/>
            <person name="Yoon E.-J."/>
            <person name="Nemec A."/>
            <person name="Walker B."/>
            <person name="Young S.K."/>
            <person name="Zeng Q."/>
            <person name="Gargeya S."/>
            <person name="Fitzgerald M."/>
            <person name="Haas B."/>
            <person name="Abouelleil A."/>
            <person name="Alvarado L."/>
            <person name="Arachchi H.M."/>
            <person name="Berlin A.M."/>
            <person name="Chapman S.B."/>
            <person name="Dewar J."/>
            <person name="Goldberg J."/>
            <person name="Griggs A."/>
            <person name="Gujja S."/>
            <person name="Hansen M."/>
            <person name="Howarth C."/>
            <person name="Imamovic A."/>
            <person name="Larimer J."/>
            <person name="McCowan C."/>
            <person name="Murphy C."/>
            <person name="Neiman D."/>
            <person name="Pearson M."/>
            <person name="Priest M."/>
            <person name="Roberts A."/>
            <person name="Saif S."/>
            <person name="Shea T."/>
            <person name="Sisk P."/>
            <person name="Sykes S."/>
            <person name="Wortman J."/>
            <person name="Nusbaum C."/>
            <person name="Birren B."/>
        </authorList>
    </citation>
    <scope>NUCLEOTIDE SEQUENCE [LARGE SCALE GENOMIC DNA]</scope>
    <source>
        <strain evidence="2 3">NIPH 758</strain>
    </source>
</reference>
<sequence length="161" mass="18175">MVNVFNFLKFFSLSFLFCACTNSTPYENTHEFKLAETGNVDAQYNVAMNFLNGDEGYPKDYDQAKRWLEMASEQGDASAQNALGIIYLRGLGGDKNLSKSEYYYRLAANQNHENAQLQLALILLNNNKVEDLAEAKNWLRKSSLLGNVEAKSKLEGLNDEK</sequence>
<dbReference type="PANTHER" id="PTHR43628">
    <property type="entry name" value="ACTIVATOR OF C KINASE PROTEIN 1-RELATED"/>
    <property type="match status" value="1"/>
</dbReference>
<dbReference type="Proteomes" id="UP000013049">
    <property type="component" value="Unassembled WGS sequence"/>
</dbReference>
<feature type="chain" id="PRO_5004134137" description="Sel1 repeat family protein" evidence="1">
    <location>
        <begin position="20"/>
        <end position="161"/>
    </location>
</feature>
<evidence type="ECO:0000313" key="3">
    <source>
        <dbReference type="Proteomes" id="UP000013049"/>
    </source>
</evidence>
<dbReference type="InterPro" id="IPR052945">
    <property type="entry name" value="Mitotic_Regulator"/>
</dbReference>